<feature type="region of interest" description="Disordered" evidence="1">
    <location>
        <begin position="1"/>
        <end position="28"/>
    </location>
</feature>
<sequence length="276" mass="29219">MDSRNHHEPPGGQGVKGELRGDKLPGGRDPASWHSRFGRFLAGAAETVGTRLGSIPTLILLLAAGLIVAVVLTTAFAGVYDAVTEGDGVAELDHPLLAFAKTLRSPGLDLLATAYTDLGGTVGMPILAVLATITLAWRRRSWTPVILIPAAALGSLLMTVSGKPFFGRARPALSDAVPPYEHSASFPSGHALNSIVIAGIVAYLIILRLRSRRGQYLTIAAAGCFALLMGLSRVFLGHHWFTDVLAAWALGAAWLAVVITAHRMYLTVRHKTPAPK</sequence>
<keyword evidence="2" id="KW-0472">Membrane</keyword>
<feature type="transmembrane region" description="Helical" evidence="2">
    <location>
        <begin position="144"/>
        <end position="166"/>
    </location>
</feature>
<feature type="transmembrane region" description="Helical" evidence="2">
    <location>
        <begin position="186"/>
        <end position="207"/>
    </location>
</feature>
<protein>
    <recommendedName>
        <fullName evidence="3">Phosphatidic acid phosphatase type 2/haloperoxidase domain-containing protein</fullName>
    </recommendedName>
</protein>
<feature type="transmembrane region" description="Helical" evidence="2">
    <location>
        <begin position="219"/>
        <end position="241"/>
    </location>
</feature>
<dbReference type="PANTHER" id="PTHR14969">
    <property type="entry name" value="SPHINGOSINE-1-PHOSPHATE PHOSPHOHYDROLASE"/>
    <property type="match status" value="1"/>
</dbReference>
<dbReference type="InterPro" id="IPR036938">
    <property type="entry name" value="PAP2/HPO_sf"/>
</dbReference>
<accession>A0ABQ5MX36</accession>
<feature type="compositionally biased region" description="Basic and acidic residues" evidence="1">
    <location>
        <begin position="17"/>
        <end position="26"/>
    </location>
</feature>
<dbReference type="Proteomes" id="UP001209654">
    <property type="component" value="Unassembled WGS sequence"/>
</dbReference>
<evidence type="ECO:0000313" key="5">
    <source>
        <dbReference type="Proteomes" id="UP001209654"/>
    </source>
</evidence>
<evidence type="ECO:0000256" key="1">
    <source>
        <dbReference type="SAM" id="MobiDB-lite"/>
    </source>
</evidence>
<dbReference type="CDD" id="cd03392">
    <property type="entry name" value="PAP2_like_2"/>
    <property type="match status" value="1"/>
</dbReference>
<dbReference type="SUPFAM" id="SSF48317">
    <property type="entry name" value="Acid phosphatase/Vanadium-dependent haloperoxidase"/>
    <property type="match status" value="1"/>
</dbReference>
<evidence type="ECO:0000256" key="2">
    <source>
        <dbReference type="SAM" id="Phobius"/>
    </source>
</evidence>
<feature type="transmembrane region" description="Helical" evidence="2">
    <location>
        <begin position="58"/>
        <end position="80"/>
    </location>
</feature>
<dbReference type="EMBL" id="BRVS01000014">
    <property type="protein sequence ID" value="GLB68252.1"/>
    <property type="molecule type" value="Genomic_DNA"/>
</dbReference>
<dbReference type="Gene3D" id="1.20.144.10">
    <property type="entry name" value="Phosphatidic acid phosphatase type 2/haloperoxidase"/>
    <property type="match status" value="1"/>
</dbReference>
<comment type="caution">
    <text evidence="4">The sequence shown here is derived from an EMBL/GenBank/DDBJ whole genome shotgun (WGS) entry which is preliminary data.</text>
</comment>
<dbReference type="PANTHER" id="PTHR14969:SF13">
    <property type="entry name" value="AT30094P"/>
    <property type="match status" value="1"/>
</dbReference>
<feature type="domain" description="Phosphatidic acid phosphatase type 2/haloperoxidase" evidence="3">
    <location>
        <begin position="145"/>
        <end position="259"/>
    </location>
</feature>
<evidence type="ECO:0000259" key="3">
    <source>
        <dbReference type="SMART" id="SM00014"/>
    </source>
</evidence>
<gene>
    <name evidence="4" type="ORF">AHIS1636_26940</name>
</gene>
<evidence type="ECO:0000313" key="4">
    <source>
        <dbReference type="EMBL" id="GLB68252.1"/>
    </source>
</evidence>
<reference evidence="4 5" key="1">
    <citation type="journal article" date="2023" name="Int. J. Syst. Evol. Microbiol.">
        <title>Arthrobacter mangrovi sp. nov., an actinobacterium isolated from the rhizosphere of a mangrove.</title>
        <authorList>
            <person name="Hamada M."/>
            <person name="Saitou S."/>
            <person name="Enomoto N."/>
            <person name="Nanri K."/>
            <person name="Hidaka K."/>
            <person name="Miura T."/>
            <person name="Tamura T."/>
        </authorList>
    </citation>
    <scope>NUCLEOTIDE SEQUENCE [LARGE SCALE GENOMIC DNA]</scope>
    <source>
        <strain evidence="4 5">NBRC 112813</strain>
    </source>
</reference>
<keyword evidence="5" id="KW-1185">Reference proteome</keyword>
<feature type="transmembrane region" description="Helical" evidence="2">
    <location>
        <begin position="118"/>
        <end position="137"/>
    </location>
</feature>
<keyword evidence="2" id="KW-1133">Transmembrane helix</keyword>
<feature type="transmembrane region" description="Helical" evidence="2">
    <location>
        <begin position="247"/>
        <end position="266"/>
    </location>
</feature>
<proteinExistence type="predicted"/>
<name>A0ABQ5MX36_9MICC</name>
<organism evidence="4 5">
    <name type="scientific">Arthrobacter mangrovi</name>
    <dbReference type="NCBI Taxonomy" id="2966350"/>
    <lineage>
        <taxon>Bacteria</taxon>
        <taxon>Bacillati</taxon>
        <taxon>Actinomycetota</taxon>
        <taxon>Actinomycetes</taxon>
        <taxon>Micrococcales</taxon>
        <taxon>Micrococcaceae</taxon>
        <taxon>Arthrobacter</taxon>
    </lineage>
</organism>
<dbReference type="InterPro" id="IPR000326">
    <property type="entry name" value="PAP2/HPO"/>
</dbReference>
<dbReference type="RefSeq" id="WP_264796355.1">
    <property type="nucleotide sequence ID" value="NZ_BRVS01000014.1"/>
</dbReference>
<dbReference type="SMART" id="SM00014">
    <property type="entry name" value="acidPPc"/>
    <property type="match status" value="1"/>
</dbReference>
<dbReference type="Pfam" id="PF01569">
    <property type="entry name" value="PAP2"/>
    <property type="match status" value="1"/>
</dbReference>
<keyword evidence="2" id="KW-0812">Transmembrane</keyword>